<name>A0AAX4PLV8_9CHLO</name>
<accession>A0AAX4PLV8</accession>
<feature type="compositionally biased region" description="Polar residues" evidence="1">
    <location>
        <begin position="182"/>
        <end position="207"/>
    </location>
</feature>
<dbReference type="Proteomes" id="UP001472866">
    <property type="component" value="Chromosome 17"/>
</dbReference>
<keyword evidence="3" id="KW-1185">Reference proteome</keyword>
<feature type="compositionally biased region" description="Polar residues" evidence="1">
    <location>
        <begin position="408"/>
        <end position="420"/>
    </location>
</feature>
<organism evidence="2 3">
    <name type="scientific">Chloropicon roscoffensis</name>
    <dbReference type="NCBI Taxonomy" id="1461544"/>
    <lineage>
        <taxon>Eukaryota</taxon>
        <taxon>Viridiplantae</taxon>
        <taxon>Chlorophyta</taxon>
        <taxon>Chloropicophyceae</taxon>
        <taxon>Chloropicales</taxon>
        <taxon>Chloropicaceae</taxon>
        <taxon>Chloropicon</taxon>
    </lineage>
</organism>
<evidence type="ECO:0000313" key="3">
    <source>
        <dbReference type="Proteomes" id="UP001472866"/>
    </source>
</evidence>
<dbReference type="AlphaFoldDB" id="A0AAX4PLV8"/>
<protein>
    <submittedName>
        <fullName evidence="2">Uncharacterized protein</fullName>
    </submittedName>
</protein>
<feature type="region of interest" description="Disordered" evidence="1">
    <location>
        <begin position="372"/>
        <end position="426"/>
    </location>
</feature>
<sequence length="426" mass="45973">MEPAASTSAPMAAAAVKATPSSVLFRGWKKEGNARSRTLLLKVERPGPVGGVLVSQCFTPCFRAEVVGQRRDDGAPPVEEDDKVLLQREEVRRGTVLQLRITLDPPDEIMEVEHNFKDCIAIVAGGLVTEVPIYAIGKVKSKNGFEVMENLHKIRSWPKREVLGNLVASFLQEHRALPPTPSTSGHQLHFTTSSLPNSRGTALSSRSAGEGLEPDAFGRASLSSTVDCGTAGGLSMRSLGLTHQPGSVQQTRRDLPKLTSSDIAFEIDGVFYNTLGAEVGRLAETTRIFHLEEVEELGENGADHDEGGEELDLEESQVIADQQLIASQLVNYLNDGNFDGAFEQNLTLPSHSQNSSASTTRLNTPRFAAVAPLSPQDRNVEQAGRASNSSSAAGARPPKPSYEESPRSSRISQREMQANWDSIPGI</sequence>
<dbReference type="EMBL" id="CP151517">
    <property type="protein sequence ID" value="WZN67023.1"/>
    <property type="molecule type" value="Genomic_DNA"/>
</dbReference>
<reference evidence="2 3" key="1">
    <citation type="submission" date="2024-03" db="EMBL/GenBank/DDBJ databases">
        <title>Complete genome sequence of the green alga Chloropicon roscoffensis RCC1871.</title>
        <authorList>
            <person name="Lemieux C."/>
            <person name="Pombert J.-F."/>
            <person name="Otis C."/>
            <person name="Turmel M."/>
        </authorList>
    </citation>
    <scope>NUCLEOTIDE SEQUENCE [LARGE SCALE GENOMIC DNA]</scope>
    <source>
        <strain evidence="2 3">RCC1871</strain>
    </source>
</reference>
<proteinExistence type="predicted"/>
<feature type="compositionally biased region" description="Low complexity" evidence="1">
    <location>
        <begin position="383"/>
        <end position="396"/>
    </location>
</feature>
<evidence type="ECO:0000256" key="1">
    <source>
        <dbReference type="SAM" id="MobiDB-lite"/>
    </source>
</evidence>
<gene>
    <name evidence="2" type="ORF">HKI87_17g85950</name>
</gene>
<feature type="region of interest" description="Disordered" evidence="1">
    <location>
        <begin position="177"/>
        <end position="211"/>
    </location>
</feature>
<evidence type="ECO:0000313" key="2">
    <source>
        <dbReference type="EMBL" id="WZN67023.1"/>
    </source>
</evidence>